<proteinExistence type="predicted"/>
<feature type="region of interest" description="Disordered" evidence="1">
    <location>
        <begin position="189"/>
        <end position="221"/>
    </location>
</feature>
<feature type="compositionally biased region" description="Basic and acidic residues" evidence="1">
    <location>
        <begin position="406"/>
        <end position="423"/>
    </location>
</feature>
<comment type="caution">
    <text evidence="2">The sequence shown here is derived from an EMBL/GenBank/DDBJ whole genome shotgun (WGS) entry which is preliminary data.</text>
</comment>
<organism evidence="2 3">
    <name type="scientific">Venturia nashicola</name>
    <dbReference type="NCBI Taxonomy" id="86259"/>
    <lineage>
        <taxon>Eukaryota</taxon>
        <taxon>Fungi</taxon>
        <taxon>Dikarya</taxon>
        <taxon>Ascomycota</taxon>
        <taxon>Pezizomycotina</taxon>
        <taxon>Dothideomycetes</taxon>
        <taxon>Pleosporomycetidae</taxon>
        <taxon>Venturiales</taxon>
        <taxon>Venturiaceae</taxon>
        <taxon>Venturia</taxon>
    </lineage>
</organism>
<feature type="compositionally biased region" description="Pro residues" evidence="1">
    <location>
        <begin position="314"/>
        <end position="327"/>
    </location>
</feature>
<feature type="region of interest" description="Disordered" evidence="1">
    <location>
        <begin position="1"/>
        <end position="141"/>
    </location>
</feature>
<protein>
    <submittedName>
        <fullName evidence="2">Uncharacterized protein</fullName>
    </submittedName>
</protein>
<feature type="compositionally biased region" description="Polar residues" evidence="1">
    <location>
        <begin position="118"/>
        <end position="131"/>
    </location>
</feature>
<feature type="compositionally biased region" description="Basic and acidic residues" evidence="1">
    <location>
        <begin position="430"/>
        <end position="448"/>
    </location>
</feature>
<accession>A0A4Z1PP67</accession>
<feature type="compositionally biased region" description="Polar residues" evidence="1">
    <location>
        <begin position="338"/>
        <end position="350"/>
    </location>
</feature>
<keyword evidence="3" id="KW-1185">Reference proteome</keyword>
<evidence type="ECO:0000256" key="1">
    <source>
        <dbReference type="SAM" id="MobiDB-lite"/>
    </source>
</evidence>
<dbReference type="Proteomes" id="UP000298493">
    <property type="component" value="Unassembled WGS sequence"/>
</dbReference>
<dbReference type="AlphaFoldDB" id="A0A4Z1PP67"/>
<name>A0A4Z1PP67_9PEZI</name>
<evidence type="ECO:0000313" key="2">
    <source>
        <dbReference type="EMBL" id="TID24204.1"/>
    </source>
</evidence>
<feature type="compositionally biased region" description="Polar residues" evidence="1">
    <location>
        <begin position="59"/>
        <end position="79"/>
    </location>
</feature>
<dbReference type="CDD" id="cd22265">
    <property type="entry name" value="UDM1_RNF168"/>
    <property type="match status" value="1"/>
</dbReference>
<feature type="region of interest" description="Disordered" evidence="1">
    <location>
        <begin position="278"/>
        <end position="448"/>
    </location>
</feature>
<dbReference type="EMBL" id="SNSC02000005">
    <property type="protein sequence ID" value="TID24204.1"/>
    <property type="molecule type" value="Genomic_DNA"/>
</dbReference>
<feature type="compositionally biased region" description="Polar residues" evidence="1">
    <location>
        <begin position="189"/>
        <end position="200"/>
    </location>
</feature>
<evidence type="ECO:0000313" key="3">
    <source>
        <dbReference type="Proteomes" id="UP000298493"/>
    </source>
</evidence>
<reference evidence="2 3" key="1">
    <citation type="submission" date="2019-04" db="EMBL/GenBank/DDBJ databases">
        <title>High contiguity whole genome sequence and gene annotation resource for two Venturia nashicola isolates.</title>
        <authorList>
            <person name="Prokchorchik M."/>
            <person name="Won K."/>
            <person name="Lee Y."/>
            <person name="Choi E.D."/>
            <person name="Segonzac C."/>
            <person name="Sohn K.H."/>
        </authorList>
    </citation>
    <scope>NUCLEOTIDE SEQUENCE [LARGE SCALE GENOMIC DNA]</scope>
    <source>
        <strain evidence="2 3">PRI2</strain>
    </source>
</reference>
<sequence>MADQPIAISSSPTRLQSSVLGDHPHLPRNNASIVSRPPVDSWYIRTSAGSDYNCDSLPHVNQDSRNYPQSGTSMSQQQPPAGRISRDDTPVNNDPRSSIRQSPDTNQLRPTPVYASAHHTTPQHASTSNGNGHLYRQNPQVIVPAGPGHQGVGHQQAQIAGLKLVNVPLSPYQAWTKEPMKQTAYSQLPSPIQQRPSPAQQHRPYYAPTHNAPPQPTPQLQHQRPTILTNVSQSYINPDSFNSLNSPQNWLRIPHMPYDPHSAQMYGRPLASPHMSHAVPNGYYRNRSPSLASYPQHHLPHTNGERMPSQLSYSPPPPPPPSSPPQRPDSSRKRVAQSPPTTASRTNSLRRNMYSDHFGQTSVSNHAQRDMAAKKSSQSRSPVPGHAERSTAIGGSSQSRLPVDQMQREKQERYEVDRARENFEQEQLAEAERESMRASQERREERDRLVEAQIQECKEGGPKSCSALMKDLCFHCIQRQTSRRY</sequence>
<gene>
    <name evidence="2" type="ORF">E6O75_ATG02569</name>
</gene>
<feature type="compositionally biased region" description="Polar residues" evidence="1">
    <location>
        <begin position="7"/>
        <end position="19"/>
    </location>
</feature>
<feature type="compositionally biased region" description="Polar residues" evidence="1">
    <location>
        <begin position="90"/>
        <end position="109"/>
    </location>
</feature>